<comment type="pathway">
    <text evidence="3">Amino-acid degradation; L-phenylalanine degradation; acetoacetate and fumarate from L-phenylalanine: step 6/6.</text>
</comment>
<keyword evidence="10" id="KW-0828">Tyrosine catabolism</keyword>
<gene>
    <name evidence="18" type="ORF">CCOS865_00957</name>
</gene>
<evidence type="ECO:0000256" key="15">
    <source>
        <dbReference type="SAM" id="MobiDB-lite"/>
    </source>
</evidence>
<dbReference type="NCBIfam" id="TIGR01266">
    <property type="entry name" value="fum_ac_acetase"/>
    <property type="match status" value="1"/>
</dbReference>
<feature type="binding site" evidence="13">
    <location>
        <position position="247"/>
    </location>
    <ligand>
        <name>substrate</name>
    </ligand>
</feature>
<feature type="region of interest" description="Disordered" evidence="15">
    <location>
        <begin position="169"/>
        <end position="189"/>
    </location>
</feature>
<dbReference type="GO" id="GO:0046872">
    <property type="term" value="F:metal ion binding"/>
    <property type="evidence" value="ECO:0007669"/>
    <property type="project" value="UniProtKB-KW"/>
</dbReference>
<dbReference type="GO" id="GO:0004334">
    <property type="term" value="F:fumarylacetoacetase activity"/>
    <property type="evidence" value="ECO:0007669"/>
    <property type="project" value="UniProtKB-EC"/>
</dbReference>
<reference evidence="19" key="1">
    <citation type="submission" date="2018-08" db="EMBL/GenBank/DDBJ databases">
        <authorList>
            <person name="Blom J."/>
        </authorList>
    </citation>
    <scope>NUCLEOTIDE SEQUENCE [LARGE SCALE GENOMIC DNA]</scope>
    <source>
        <strain evidence="19">CCOS 865</strain>
    </source>
</reference>
<dbReference type="InterPro" id="IPR036462">
    <property type="entry name" value="Fumarylacetoacetase_N_sf"/>
</dbReference>
<dbReference type="PANTHER" id="PTHR43069">
    <property type="entry name" value="FUMARYLACETOACETASE"/>
    <property type="match status" value="1"/>
</dbReference>
<evidence type="ECO:0000256" key="13">
    <source>
        <dbReference type="PIRSR" id="PIRSR605959-2"/>
    </source>
</evidence>
<feature type="binding site" evidence="13">
    <location>
        <position position="243"/>
    </location>
    <ligand>
        <name>substrate</name>
    </ligand>
</feature>
<dbReference type="EMBL" id="UNOZ01000004">
    <property type="protein sequence ID" value="SYX88718.1"/>
    <property type="molecule type" value="Genomic_DNA"/>
</dbReference>
<comment type="cofactor">
    <cofactor evidence="1 14">
        <name>Ca(2+)</name>
        <dbReference type="ChEBI" id="CHEBI:29108"/>
    </cofactor>
</comment>
<comment type="cofactor">
    <cofactor evidence="2 14">
        <name>Mg(2+)</name>
        <dbReference type="ChEBI" id="CHEBI:18420"/>
    </cofactor>
</comment>
<accession>A0A383RQU1</accession>
<dbReference type="SUPFAM" id="SSF63433">
    <property type="entry name" value="Fumarylacetoacetate hydrolase, FAH, N-terminal domain"/>
    <property type="match status" value="1"/>
</dbReference>
<keyword evidence="8 14" id="KW-0106">Calcium</keyword>
<evidence type="ECO:0000256" key="2">
    <source>
        <dbReference type="ARBA" id="ARBA00001946"/>
    </source>
</evidence>
<dbReference type="EC" id="3.7.1.2" evidence="5"/>
<evidence type="ECO:0000256" key="1">
    <source>
        <dbReference type="ARBA" id="ARBA00001913"/>
    </source>
</evidence>
<evidence type="ECO:0000256" key="3">
    <source>
        <dbReference type="ARBA" id="ARBA00004782"/>
    </source>
</evidence>
<dbReference type="GO" id="GO:1902000">
    <property type="term" value="P:homogentisate catabolic process"/>
    <property type="evidence" value="ECO:0007669"/>
    <property type="project" value="TreeGrafter"/>
</dbReference>
<proteinExistence type="inferred from homology"/>
<evidence type="ECO:0000256" key="7">
    <source>
        <dbReference type="ARBA" id="ARBA00022801"/>
    </source>
</evidence>
<keyword evidence="6 14" id="KW-0479">Metal-binding</keyword>
<dbReference type="AlphaFoldDB" id="A0A383RQU1"/>
<dbReference type="Gene3D" id="2.30.30.230">
    <property type="entry name" value="Fumarylacetoacetase, N-terminal domain"/>
    <property type="match status" value="1"/>
</dbReference>
<dbReference type="Pfam" id="PF01557">
    <property type="entry name" value="FAA_hydrolase"/>
    <property type="match status" value="1"/>
</dbReference>
<dbReference type="GO" id="GO:0006559">
    <property type="term" value="P:L-phenylalanine catabolic process"/>
    <property type="evidence" value="ECO:0007669"/>
    <property type="project" value="UniProtKB-UniPathway"/>
</dbReference>
<evidence type="ECO:0000259" key="17">
    <source>
        <dbReference type="Pfam" id="PF09298"/>
    </source>
</evidence>
<sequence>MNHTAIARSWVEHANGHRDFPLQNLPLGIFSRPGEALRCGVAIGDAILDLEAVLAAGLFEGPAKAAVEATRGGALNGYFALGRSARVALRERLLVLLGEHSEHQALLQAALYPASDCQLHLPAKVGDYTDFYVGIEHAKNVGKLFRPDNPLLPNYKYVPIAYHGRASTLRPSGTDVRRPKGQTLPAGQTEPSFGPCARLDYELEMGIWIGQGNDMGESIAIGDAAEHVAGYCLLNDWSARDIQAWEYQPLGPFLSKSFITSLSPWVVTAEALAPFRCAQPARPEGDPEPLSYLLDKRDQANGALDIELEVLLITERMREQGLPAHRLALSNTRSMYWTVAQMVTHHSVNGCQLQPGDLFGSGTLSGAQPGAFGSLLEITEGGKQPIELASGEVRKFLEDGDEIILRARCTRDGVASIGFGECRGTIIAAN</sequence>
<feature type="binding site" evidence="14">
    <location>
        <position position="130"/>
    </location>
    <ligand>
        <name>Ca(2+)</name>
        <dbReference type="ChEBI" id="CHEBI:29108"/>
    </ligand>
</feature>
<dbReference type="RefSeq" id="WP_119138413.1">
    <property type="nucleotide sequence ID" value="NZ_CBCSFL010000020.1"/>
</dbReference>
<feature type="binding site" evidence="14">
    <location>
        <position position="202"/>
    </location>
    <ligand>
        <name>Ca(2+)</name>
        <dbReference type="ChEBI" id="CHEBI:29108"/>
    </ligand>
</feature>
<evidence type="ECO:0000256" key="5">
    <source>
        <dbReference type="ARBA" id="ARBA00012094"/>
    </source>
</evidence>
<dbReference type="InterPro" id="IPR005959">
    <property type="entry name" value="Fumarylacetoacetase"/>
</dbReference>
<dbReference type="SUPFAM" id="SSF56529">
    <property type="entry name" value="FAH"/>
    <property type="match status" value="1"/>
</dbReference>
<keyword evidence="11" id="KW-0585">Phenylalanine catabolism</keyword>
<feature type="binding site" evidence="13">
    <location>
        <position position="146"/>
    </location>
    <ligand>
        <name>substrate</name>
    </ligand>
</feature>
<evidence type="ECO:0000313" key="19">
    <source>
        <dbReference type="Proteomes" id="UP000263595"/>
    </source>
</evidence>
<feature type="binding site" evidence="14">
    <location>
        <position position="236"/>
    </location>
    <ligand>
        <name>Mg(2+)</name>
        <dbReference type="ChEBI" id="CHEBI:18420"/>
    </ligand>
</feature>
<evidence type="ECO:0000256" key="14">
    <source>
        <dbReference type="PIRSR" id="PIRSR605959-3"/>
    </source>
</evidence>
<protein>
    <recommendedName>
        <fullName evidence="5">fumarylacetoacetase</fullName>
        <ecNumber evidence="5">3.7.1.2</ecNumber>
    </recommendedName>
</protein>
<feature type="binding site" evidence="13">
    <location>
        <position position="363"/>
    </location>
    <ligand>
        <name>substrate</name>
    </ligand>
</feature>
<dbReference type="InterPro" id="IPR036663">
    <property type="entry name" value="Fumarylacetoacetase_C_sf"/>
</dbReference>
<feature type="domain" description="Fumarylacetoacetase N-terminal" evidence="17">
    <location>
        <begin position="23"/>
        <end position="122"/>
    </location>
</feature>
<dbReference type="InterPro" id="IPR011234">
    <property type="entry name" value="Fumarylacetoacetase-like_C"/>
</dbReference>
<dbReference type="Pfam" id="PF09298">
    <property type="entry name" value="FAA_hydrolase_N"/>
    <property type="match status" value="1"/>
</dbReference>
<dbReference type="GO" id="GO:0006572">
    <property type="term" value="P:L-tyrosine catabolic process"/>
    <property type="evidence" value="ECO:0007669"/>
    <property type="project" value="UniProtKB-KW"/>
</dbReference>
<dbReference type="OrthoDB" id="3766879at2"/>
<evidence type="ECO:0000256" key="9">
    <source>
        <dbReference type="ARBA" id="ARBA00022842"/>
    </source>
</evidence>
<evidence type="ECO:0000256" key="6">
    <source>
        <dbReference type="ARBA" id="ARBA00022723"/>
    </source>
</evidence>
<dbReference type="InterPro" id="IPR015377">
    <property type="entry name" value="Fumarylacetoacetase_N"/>
</dbReference>
<feature type="active site" description="Proton acceptor" evidence="12">
    <location>
        <position position="137"/>
    </location>
</feature>
<feature type="binding site" evidence="13">
    <location>
        <position position="132"/>
    </location>
    <ligand>
        <name>substrate</name>
    </ligand>
</feature>
<dbReference type="Gene3D" id="3.90.850.10">
    <property type="entry name" value="Fumarylacetoacetase-like, C-terminal domain"/>
    <property type="match status" value="1"/>
</dbReference>
<feature type="binding site" evidence="14">
    <location>
        <position position="236"/>
    </location>
    <ligand>
        <name>Ca(2+)</name>
        <dbReference type="ChEBI" id="CHEBI:29108"/>
    </ligand>
</feature>
<dbReference type="PANTHER" id="PTHR43069:SF2">
    <property type="entry name" value="FUMARYLACETOACETASE"/>
    <property type="match status" value="1"/>
</dbReference>
<dbReference type="UniPathway" id="UPA00139">
    <property type="reaction ID" value="UER00341"/>
</dbReference>
<evidence type="ECO:0000313" key="18">
    <source>
        <dbReference type="EMBL" id="SYX88718.1"/>
    </source>
</evidence>
<evidence type="ECO:0000256" key="11">
    <source>
        <dbReference type="ARBA" id="ARBA00023232"/>
    </source>
</evidence>
<feature type="domain" description="Fumarylacetoacetase-like C-terminal" evidence="16">
    <location>
        <begin position="136"/>
        <end position="426"/>
    </location>
</feature>
<evidence type="ECO:0000256" key="4">
    <source>
        <dbReference type="ARBA" id="ARBA00010715"/>
    </source>
</evidence>
<feature type="binding site" evidence="14">
    <location>
        <position position="256"/>
    </location>
    <ligand>
        <name>Mg(2+)</name>
        <dbReference type="ChEBI" id="CHEBI:18420"/>
    </ligand>
</feature>
<evidence type="ECO:0000256" key="12">
    <source>
        <dbReference type="PIRSR" id="PIRSR605959-1"/>
    </source>
</evidence>
<evidence type="ECO:0000256" key="10">
    <source>
        <dbReference type="ARBA" id="ARBA00022878"/>
    </source>
</evidence>
<feature type="binding site" evidence="14">
    <location>
        <position position="204"/>
    </location>
    <ligand>
        <name>Ca(2+)</name>
        <dbReference type="ChEBI" id="CHEBI:29108"/>
    </ligand>
</feature>
<keyword evidence="9 14" id="KW-0460">Magnesium</keyword>
<dbReference type="Proteomes" id="UP000263595">
    <property type="component" value="Unassembled WGS sequence"/>
</dbReference>
<name>A0A383RQU1_9PSED</name>
<feature type="binding site" evidence="14">
    <location>
        <position position="260"/>
    </location>
    <ligand>
        <name>Mg(2+)</name>
        <dbReference type="ChEBI" id="CHEBI:18420"/>
    </ligand>
</feature>
<organism evidence="18 19">
    <name type="scientific">Pseudomonas reidholzensis</name>
    <dbReference type="NCBI Taxonomy" id="1785162"/>
    <lineage>
        <taxon>Bacteria</taxon>
        <taxon>Pseudomonadati</taxon>
        <taxon>Pseudomonadota</taxon>
        <taxon>Gammaproteobacteria</taxon>
        <taxon>Pseudomonadales</taxon>
        <taxon>Pseudomonadaceae</taxon>
        <taxon>Pseudomonas</taxon>
    </lineage>
</organism>
<evidence type="ECO:0000259" key="16">
    <source>
        <dbReference type="Pfam" id="PF01557"/>
    </source>
</evidence>
<comment type="similarity">
    <text evidence="4">Belongs to the hydratase/decarboxylase family.</text>
</comment>
<keyword evidence="7 18" id="KW-0378">Hydrolase</keyword>
<evidence type="ECO:0000256" key="8">
    <source>
        <dbReference type="ARBA" id="ARBA00022837"/>
    </source>
</evidence>
<keyword evidence="19" id="KW-1185">Reference proteome</keyword>
<dbReference type="FunFam" id="3.90.850.10:FF:000009">
    <property type="entry name" value="Fumarylacetoacetase"/>
    <property type="match status" value="1"/>
</dbReference>